<dbReference type="EMBL" id="LVLJ01000809">
    <property type="protein sequence ID" value="OAE32477.1"/>
    <property type="molecule type" value="Genomic_DNA"/>
</dbReference>
<comment type="caution">
    <text evidence="2">The sequence shown here is derived from an EMBL/GenBank/DDBJ whole genome shotgun (WGS) entry which is preliminary data.</text>
</comment>
<feature type="region of interest" description="Disordered" evidence="1">
    <location>
        <begin position="100"/>
        <end position="131"/>
    </location>
</feature>
<dbReference type="Proteomes" id="UP000077202">
    <property type="component" value="Unassembled WGS sequence"/>
</dbReference>
<reference evidence="2" key="1">
    <citation type="submission" date="2016-03" db="EMBL/GenBank/DDBJ databases">
        <title>Mechanisms controlling the formation of the plant cell surface in tip-growing cells are functionally conserved among land plants.</title>
        <authorList>
            <person name="Honkanen S."/>
            <person name="Jones V.A."/>
            <person name="Morieri G."/>
            <person name="Champion C."/>
            <person name="Hetherington A.J."/>
            <person name="Kelly S."/>
            <person name="Saint-Marcoux D."/>
            <person name="Proust H."/>
            <person name="Prescott H."/>
            <person name="Dolan L."/>
        </authorList>
    </citation>
    <scope>NUCLEOTIDE SEQUENCE [LARGE SCALE GENOMIC DNA]</scope>
    <source>
        <tissue evidence="2">Whole gametophyte</tissue>
    </source>
</reference>
<evidence type="ECO:0000256" key="1">
    <source>
        <dbReference type="SAM" id="MobiDB-lite"/>
    </source>
</evidence>
<accession>A0A176WH75</accession>
<name>A0A176WH75_MARPO</name>
<keyword evidence="3" id="KW-1185">Reference proteome</keyword>
<dbReference type="AlphaFoldDB" id="A0A176WH75"/>
<proteinExistence type="predicted"/>
<feature type="compositionally biased region" description="Basic and acidic residues" evidence="1">
    <location>
        <begin position="122"/>
        <end position="131"/>
    </location>
</feature>
<gene>
    <name evidence="2" type="ORF">AXG93_3468s1170</name>
</gene>
<evidence type="ECO:0000313" key="3">
    <source>
        <dbReference type="Proteomes" id="UP000077202"/>
    </source>
</evidence>
<organism evidence="2 3">
    <name type="scientific">Marchantia polymorpha subsp. ruderalis</name>
    <dbReference type="NCBI Taxonomy" id="1480154"/>
    <lineage>
        <taxon>Eukaryota</taxon>
        <taxon>Viridiplantae</taxon>
        <taxon>Streptophyta</taxon>
        <taxon>Embryophyta</taxon>
        <taxon>Marchantiophyta</taxon>
        <taxon>Marchantiopsida</taxon>
        <taxon>Marchantiidae</taxon>
        <taxon>Marchantiales</taxon>
        <taxon>Marchantiaceae</taxon>
        <taxon>Marchantia</taxon>
    </lineage>
</organism>
<sequence length="131" mass="14902">MKHQQDVQIANGCVERKFLDSNDFRGMQSSALQKVRVLERLHIIIVVVDFRIECLRLFSELLCNVQGLKIAMVWCVADVGHQMGRAKVLTKKLPIATPKEVLESTSSNPVPVQRKRGRPRKVAKEELPVEE</sequence>
<protein>
    <submittedName>
        <fullName evidence="2">Uncharacterized protein</fullName>
    </submittedName>
</protein>
<evidence type="ECO:0000313" key="2">
    <source>
        <dbReference type="EMBL" id="OAE32477.1"/>
    </source>
</evidence>